<feature type="transmembrane region" description="Helical" evidence="5">
    <location>
        <begin position="7"/>
        <end position="26"/>
    </location>
</feature>
<dbReference type="InterPro" id="IPR006694">
    <property type="entry name" value="Fatty_acid_hydroxylase"/>
</dbReference>
<feature type="transmembrane region" description="Helical" evidence="5">
    <location>
        <begin position="75"/>
        <end position="98"/>
    </location>
</feature>
<keyword evidence="9" id="KW-1185">Reference proteome</keyword>
<evidence type="ECO:0000256" key="5">
    <source>
        <dbReference type="SAM" id="Phobius"/>
    </source>
</evidence>
<dbReference type="PANTHER" id="PTHR11863">
    <property type="entry name" value="STEROL DESATURASE"/>
    <property type="match status" value="1"/>
</dbReference>
<sequence>MPSPLQLLINPTSLVVISLYGALILWEHLFPARILPLSRLWRLRGLIAFVVFFFLSSYLPLLWSEHLQAAQLVDLTHLGTWAGAGVGLLVYEAGVYAWHRGMHASDVLWRGLHQMHHSAERLDTWGAFWFSPLDMVGWTALSSLCLTLVVGIAPEAATLVLYATTFMAVFQHANIRTPRWLGYFLQRPESHSVHHQRGVHAYNYSDLPLFDLLFGTFRNPRAHAPEQGFYDGASLRVPGMLAFRDVSQPGTAGAGASAAAAGAERS</sequence>
<keyword evidence="2 5" id="KW-0812">Transmembrane</keyword>
<name>A0A8J7VR38_9GAMM</name>
<accession>A0A8J7VR38</accession>
<dbReference type="EMBL" id="JAGQFT020000004">
    <property type="protein sequence ID" value="MBS7456946.1"/>
    <property type="molecule type" value="Genomic_DNA"/>
</dbReference>
<comment type="subcellular location">
    <subcellularLocation>
        <location evidence="1">Membrane</location>
    </subcellularLocation>
</comment>
<dbReference type="Pfam" id="PF04116">
    <property type="entry name" value="FA_hydroxylase"/>
    <property type="match status" value="1"/>
</dbReference>
<gene>
    <name evidence="8" type="ORF">KB893_007340</name>
    <name evidence="7" type="ORF">KB893_02340</name>
</gene>
<evidence type="ECO:0000313" key="8">
    <source>
        <dbReference type="EMBL" id="MBS7456946.1"/>
    </source>
</evidence>
<dbReference type="AlphaFoldDB" id="A0A8J7VR38"/>
<evidence type="ECO:0000256" key="1">
    <source>
        <dbReference type="ARBA" id="ARBA00004370"/>
    </source>
</evidence>
<keyword evidence="4 5" id="KW-0472">Membrane</keyword>
<dbReference type="EMBL" id="JAGQFT010000008">
    <property type="protein sequence ID" value="MBR0561364.1"/>
    <property type="molecule type" value="Genomic_DNA"/>
</dbReference>
<feature type="domain" description="Fatty acid hydroxylase" evidence="6">
    <location>
        <begin position="86"/>
        <end position="216"/>
    </location>
</feature>
<dbReference type="Proteomes" id="UP000675747">
    <property type="component" value="Unassembled WGS sequence"/>
</dbReference>
<dbReference type="InterPro" id="IPR050307">
    <property type="entry name" value="Sterol_Desaturase_Related"/>
</dbReference>
<dbReference type="RefSeq" id="WP_211925330.1">
    <property type="nucleotide sequence ID" value="NZ_JAGQFT020000004.1"/>
</dbReference>
<dbReference type="GO" id="GO:0005506">
    <property type="term" value="F:iron ion binding"/>
    <property type="evidence" value="ECO:0007669"/>
    <property type="project" value="InterPro"/>
</dbReference>
<comment type="caution">
    <text evidence="7">The sequence shown here is derived from an EMBL/GenBank/DDBJ whole genome shotgun (WGS) entry which is preliminary data.</text>
</comment>
<evidence type="ECO:0000313" key="7">
    <source>
        <dbReference type="EMBL" id="MBR0561364.1"/>
    </source>
</evidence>
<dbReference type="GO" id="GO:0016491">
    <property type="term" value="F:oxidoreductase activity"/>
    <property type="evidence" value="ECO:0007669"/>
    <property type="project" value="InterPro"/>
</dbReference>
<feature type="transmembrane region" description="Helical" evidence="5">
    <location>
        <begin position="46"/>
        <end position="63"/>
    </location>
</feature>
<reference evidence="8 9" key="1">
    <citation type="journal article" date="2021" name="Microbiol. Resour. Announc.">
        <title>Draft Genome Sequence of Coralloluteibacterium stylophorae LMG 29479T.</title>
        <authorList>
            <person name="Karlyshev A.V."/>
            <person name="Kudryashova E.B."/>
            <person name="Ariskina E.V."/>
            <person name="Conroy A.P."/>
            <person name="Abidueva E.Y."/>
        </authorList>
    </citation>
    <scope>NUCLEOTIDE SEQUENCE [LARGE SCALE GENOMIC DNA]</scope>
    <source>
        <strain evidence="8 9">LMG 29479</strain>
    </source>
</reference>
<reference evidence="7" key="2">
    <citation type="submission" date="2021-04" db="EMBL/GenBank/DDBJ databases">
        <authorList>
            <person name="Karlyshev A.V."/>
        </authorList>
    </citation>
    <scope>NUCLEOTIDE SEQUENCE</scope>
    <source>
        <strain evidence="7">LMG 29479</strain>
    </source>
</reference>
<evidence type="ECO:0000256" key="4">
    <source>
        <dbReference type="ARBA" id="ARBA00023136"/>
    </source>
</evidence>
<dbReference type="GO" id="GO:0008610">
    <property type="term" value="P:lipid biosynthetic process"/>
    <property type="evidence" value="ECO:0007669"/>
    <property type="project" value="InterPro"/>
</dbReference>
<dbReference type="GO" id="GO:0016020">
    <property type="term" value="C:membrane"/>
    <property type="evidence" value="ECO:0007669"/>
    <property type="project" value="UniProtKB-SubCell"/>
</dbReference>
<organism evidence="7">
    <name type="scientific">Coralloluteibacterium stylophorae</name>
    <dbReference type="NCBI Taxonomy" id="1776034"/>
    <lineage>
        <taxon>Bacteria</taxon>
        <taxon>Pseudomonadati</taxon>
        <taxon>Pseudomonadota</taxon>
        <taxon>Gammaproteobacteria</taxon>
        <taxon>Lysobacterales</taxon>
        <taxon>Lysobacteraceae</taxon>
        <taxon>Coralloluteibacterium</taxon>
    </lineage>
</organism>
<protein>
    <submittedName>
        <fullName evidence="7">Sterol desaturase family protein</fullName>
    </submittedName>
</protein>
<keyword evidence="3 5" id="KW-1133">Transmembrane helix</keyword>
<evidence type="ECO:0000256" key="3">
    <source>
        <dbReference type="ARBA" id="ARBA00022989"/>
    </source>
</evidence>
<evidence type="ECO:0000256" key="2">
    <source>
        <dbReference type="ARBA" id="ARBA00022692"/>
    </source>
</evidence>
<evidence type="ECO:0000259" key="6">
    <source>
        <dbReference type="Pfam" id="PF04116"/>
    </source>
</evidence>
<feature type="transmembrane region" description="Helical" evidence="5">
    <location>
        <begin position="140"/>
        <end position="170"/>
    </location>
</feature>
<evidence type="ECO:0000313" key="9">
    <source>
        <dbReference type="Proteomes" id="UP000675747"/>
    </source>
</evidence>
<proteinExistence type="predicted"/>